<dbReference type="InterPro" id="IPR043502">
    <property type="entry name" value="DNA/RNA_pol_sf"/>
</dbReference>
<protein>
    <recommendedName>
        <fullName evidence="1">Reverse transcriptase domain-containing protein</fullName>
    </recommendedName>
</protein>
<gene>
    <name evidence="2" type="ORF">EEDITHA_LOCUS3526</name>
</gene>
<name>A0AAU9TMM9_EUPED</name>
<dbReference type="PANTHER" id="PTHR33332">
    <property type="entry name" value="REVERSE TRANSCRIPTASE DOMAIN-CONTAINING PROTEIN"/>
    <property type="match status" value="1"/>
</dbReference>
<accession>A0AAU9TMM9</accession>
<dbReference type="GO" id="GO:0071897">
    <property type="term" value="P:DNA biosynthetic process"/>
    <property type="evidence" value="ECO:0007669"/>
    <property type="project" value="UniProtKB-ARBA"/>
</dbReference>
<evidence type="ECO:0000259" key="1">
    <source>
        <dbReference type="PROSITE" id="PS50878"/>
    </source>
</evidence>
<dbReference type="SUPFAM" id="SSF56672">
    <property type="entry name" value="DNA/RNA polymerases"/>
    <property type="match status" value="1"/>
</dbReference>
<evidence type="ECO:0000313" key="2">
    <source>
        <dbReference type="EMBL" id="CAH2087243.1"/>
    </source>
</evidence>
<dbReference type="InterPro" id="IPR000477">
    <property type="entry name" value="RT_dom"/>
</dbReference>
<evidence type="ECO:0000313" key="3">
    <source>
        <dbReference type="Proteomes" id="UP001153954"/>
    </source>
</evidence>
<proteinExistence type="predicted"/>
<keyword evidence="3" id="KW-1185">Reference proteome</keyword>
<dbReference type="CDD" id="cd01650">
    <property type="entry name" value="RT_nLTR_like"/>
    <property type="match status" value="1"/>
</dbReference>
<dbReference type="EMBL" id="CAKOGL010000006">
    <property type="protein sequence ID" value="CAH2087243.1"/>
    <property type="molecule type" value="Genomic_DNA"/>
</dbReference>
<dbReference type="PROSITE" id="PS50878">
    <property type="entry name" value="RT_POL"/>
    <property type="match status" value="1"/>
</dbReference>
<organism evidence="2 3">
    <name type="scientific">Euphydryas editha</name>
    <name type="common">Edith's checkerspot</name>
    <dbReference type="NCBI Taxonomy" id="104508"/>
    <lineage>
        <taxon>Eukaryota</taxon>
        <taxon>Metazoa</taxon>
        <taxon>Ecdysozoa</taxon>
        <taxon>Arthropoda</taxon>
        <taxon>Hexapoda</taxon>
        <taxon>Insecta</taxon>
        <taxon>Pterygota</taxon>
        <taxon>Neoptera</taxon>
        <taxon>Endopterygota</taxon>
        <taxon>Lepidoptera</taxon>
        <taxon>Glossata</taxon>
        <taxon>Ditrysia</taxon>
        <taxon>Papilionoidea</taxon>
        <taxon>Nymphalidae</taxon>
        <taxon>Nymphalinae</taxon>
        <taxon>Euphydryas</taxon>
    </lineage>
</organism>
<dbReference type="AlphaFoldDB" id="A0AAU9TMM9"/>
<dbReference type="Pfam" id="PF00078">
    <property type="entry name" value="RVT_1"/>
    <property type="match status" value="1"/>
</dbReference>
<sequence length="435" mass="48961">MERALNNKLLAHLEGNDLLSDRQYGFRQNRSTGDLLVYATHIWSEAIDKHGEALAVSLDISKAFDRVWHASLISKLSSYGIPPGLCTWISDFLNERSIRVVLDGYSSDQKAIDAGVPQGSVLSATLFLLHINDLLVPGIFGYADDSTVTDRYFSSARASKDVIQSCREDMVSRLNVALQAVSEWGDANLVTFNATKTQACVFSSKRSPLHLAPTFRNVSVEITDSLQLLGVELSSNLNFGQHIESKAKTAAKKLGILSKVRRYFTPEQLLQLYQAQVRSCMEYCCHLWDGSAKYQLATLDSVEKRAKRLIGDPTLTDTKLQSLDHRRRVARLSVFYRIYFGECAKELHNLIPPTTFRHRDTRRGRSFHPYVIDMPPTRTKRFGTTFLMRMAKEWNSLPASVFPERYNLGAFKAGVNRLLLGRHAPPSTASSLNIR</sequence>
<comment type="caution">
    <text evidence="2">The sequence shown here is derived from an EMBL/GenBank/DDBJ whole genome shotgun (WGS) entry which is preliminary data.</text>
</comment>
<feature type="domain" description="Reverse transcriptase" evidence="1">
    <location>
        <begin position="1"/>
        <end position="233"/>
    </location>
</feature>
<dbReference type="Proteomes" id="UP001153954">
    <property type="component" value="Unassembled WGS sequence"/>
</dbReference>
<reference evidence="2" key="1">
    <citation type="submission" date="2022-03" db="EMBL/GenBank/DDBJ databases">
        <authorList>
            <person name="Tunstrom K."/>
        </authorList>
    </citation>
    <scope>NUCLEOTIDE SEQUENCE</scope>
</reference>